<evidence type="ECO:0000256" key="2">
    <source>
        <dbReference type="ARBA" id="ARBA00022980"/>
    </source>
</evidence>
<dbReference type="GO" id="GO:0017148">
    <property type="term" value="P:negative regulation of translation"/>
    <property type="evidence" value="ECO:0007669"/>
    <property type="project" value="TreeGrafter"/>
</dbReference>
<dbReference type="InterPro" id="IPR010347">
    <property type="entry name" value="Tdp1"/>
</dbReference>
<dbReference type="Pfam" id="PF00572">
    <property type="entry name" value="Ribosomal_L13"/>
    <property type="match status" value="1"/>
</dbReference>
<proteinExistence type="inferred from homology"/>
<organism evidence="8 9">
    <name type="scientific">Ambispora leptoticha</name>
    <dbReference type="NCBI Taxonomy" id="144679"/>
    <lineage>
        <taxon>Eukaryota</taxon>
        <taxon>Fungi</taxon>
        <taxon>Fungi incertae sedis</taxon>
        <taxon>Mucoromycota</taxon>
        <taxon>Glomeromycotina</taxon>
        <taxon>Glomeromycetes</taxon>
        <taxon>Archaeosporales</taxon>
        <taxon>Ambisporaceae</taxon>
        <taxon>Ambispora</taxon>
    </lineage>
</organism>
<feature type="region of interest" description="Disordered" evidence="7">
    <location>
        <begin position="40"/>
        <end position="60"/>
    </location>
</feature>
<dbReference type="NCBIfam" id="TIGR01066">
    <property type="entry name" value="rplM_bact"/>
    <property type="match status" value="1"/>
</dbReference>
<evidence type="ECO:0000313" key="9">
    <source>
        <dbReference type="Proteomes" id="UP000789508"/>
    </source>
</evidence>
<feature type="compositionally biased region" description="Basic and acidic residues" evidence="7">
    <location>
        <begin position="416"/>
        <end position="427"/>
    </location>
</feature>
<sequence length="521" mass="59243">QVVRELCGEMENVEIECQTSSLGGLTRNFLEEFYRSARGMDPLTGPAPKRRVTKKDKESGIVEGTPLPSISIVFPTESTIRESTYGPAGASTICFSRKHYNRDTFPKSLLRDCISERSGTLMHTKFILARKIQKDDEDQSAAVKNEGDGEGVASDKVGWFYCGSHNFTEAAWGKITNSRTNGQQQLRISNWELGVVFPLFKNYNTLVEFNKSGRYNLDDWFVQHGVPVPYQRPLRKYSVTDVPWFCTMSQAVGRTALAYARAWHLVDARDRILGRLSTNIAVTLMGKHKPIFDPASDCGDYVVVINAKEIKVTGRKAEQKLYRHHTGYPGGLKEIPYKRMMETKPTEIIQKAVSGMLPKNRLRNVRLGRLFIFPDDQHPYEGNIIKFYDEALTHSLFNASKFQDAKNNITDNNDNPSKDDNINRNKNDIINGKGNITNSKNNIISKKNNIISGKNSVNKRNYGSKSNSNHDYQDNYNHQDDYDYQGDQHRYQDKKNYLKKEQRGGGGFEDDFSSKGQKAKR</sequence>
<dbReference type="InterPro" id="IPR036899">
    <property type="entry name" value="Ribosomal_uL13_sf"/>
</dbReference>
<comment type="caution">
    <text evidence="8">The sequence shown here is derived from an EMBL/GenBank/DDBJ whole genome shotgun (WGS) entry which is preliminary data.</text>
</comment>
<accession>A0A9N8ZL91</accession>
<dbReference type="Gene3D" id="3.30.870.10">
    <property type="entry name" value="Endonuclease Chain A"/>
    <property type="match status" value="1"/>
</dbReference>
<dbReference type="GO" id="GO:0008081">
    <property type="term" value="F:phosphoric diester hydrolase activity"/>
    <property type="evidence" value="ECO:0007669"/>
    <property type="project" value="InterPro"/>
</dbReference>
<feature type="region of interest" description="Disordered" evidence="7">
    <location>
        <begin position="406"/>
        <end position="433"/>
    </location>
</feature>
<dbReference type="GO" id="GO:0005634">
    <property type="term" value="C:nucleus"/>
    <property type="evidence" value="ECO:0007669"/>
    <property type="project" value="InterPro"/>
</dbReference>
<gene>
    <name evidence="8" type="ORF">ALEPTO_LOCUS3417</name>
</gene>
<keyword evidence="2 6" id="KW-0689">Ribosomal protein</keyword>
<dbReference type="SUPFAM" id="SSF56024">
    <property type="entry name" value="Phospholipase D/nuclease"/>
    <property type="match status" value="1"/>
</dbReference>
<dbReference type="GO" id="GO:0006412">
    <property type="term" value="P:translation"/>
    <property type="evidence" value="ECO:0007669"/>
    <property type="project" value="InterPro"/>
</dbReference>
<dbReference type="Proteomes" id="UP000789508">
    <property type="component" value="Unassembled WGS sequence"/>
</dbReference>
<evidence type="ECO:0000256" key="3">
    <source>
        <dbReference type="ARBA" id="ARBA00023274"/>
    </source>
</evidence>
<dbReference type="GO" id="GO:0003735">
    <property type="term" value="F:structural constituent of ribosome"/>
    <property type="evidence" value="ECO:0007669"/>
    <property type="project" value="InterPro"/>
</dbReference>
<dbReference type="PROSITE" id="PS00783">
    <property type="entry name" value="RIBOSOMAL_L13"/>
    <property type="match status" value="1"/>
</dbReference>
<evidence type="ECO:0000313" key="8">
    <source>
        <dbReference type="EMBL" id="CAG8499616.1"/>
    </source>
</evidence>
<reference evidence="8" key="1">
    <citation type="submission" date="2021-06" db="EMBL/GenBank/DDBJ databases">
        <authorList>
            <person name="Kallberg Y."/>
            <person name="Tangrot J."/>
            <person name="Rosling A."/>
        </authorList>
    </citation>
    <scope>NUCLEOTIDE SEQUENCE</scope>
    <source>
        <strain evidence="8">FL130A</strain>
    </source>
</reference>
<dbReference type="InterPro" id="IPR023563">
    <property type="entry name" value="Ribosomal_uL13_CS"/>
</dbReference>
<dbReference type="GO" id="GO:0006281">
    <property type="term" value="P:DNA repair"/>
    <property type="evidence" value="ECO:0007669"/>
    <property type="project" value="InterPro"/>
</dbReference>
<dbReference type="PANTHER" id="PTHR11545:SF2">
    <property type="entry name" value="LARGE RIBOSOMAL SUBUNIT PROTEIN UL13M"/>
    <property type="match status" value="1"/>
</dbReference>
<evidence type="ECO:0000256" key="4">
    <source>
        <dbReference type="PIRSR" id="PIRSR610347-1"/>
    </source>
</evidence>
<dbReference type="Pfam" id="PF06087">
    <property type="entry name" value="Tyr-DNA_phospho"/>
    <property type="match status" value="1"/>
</dbReference>
<name>A0A9N8ZL91_9GLOM</name>
<protein>
    <submittedName>
        <fullName evidence="8">2853_t:CDS:1</fullName>
    </submittedName>
</protein>
<evidence type="ECO:0000256" key="1">
    <source>
        <dbReference type="ARBA" id="ARBA00006227"/>
    </source>
</evidence>
<dbReference type="InterPro" id="IPR005823">
    <property type="entry name" value="Ribosomal_uL13_bac-type"/>
</dbReference>
<evidence type="ECO:0000256" key="5">
    <source>
        <dbReference type="PIRSR" id="PIRSR610347-2"/>
    </source>
</evidence>
<evidence type="ECO:0000256" key="6">
    <source>
        <dbReference type="RuleBase" id="RU003877"/>
    </source>
</evidence>
<feature type="region of interest" description="Disordered" evidence="7">
    <location>
        <begin position="454"/>
        <end position="521"/>
    </location>
</feature>
<feature type="non-terminal residue" evidence="8">
    <location>
        <position position="521"/>
    </location>
</feature>
<dbReference type="OrthoDB" id="274622at2759"/>
<feature type="binding site" evidence="5">
    <location>
        <position position="125"/>
    </location>
    <ligand>
        <name>substrate</name>
    </ligand>
</feature>
<dbReference type="CDD" id="cd09123">
    <property type="entry name" value="PLDc_Tdp1_2"/>
    <property type="match status" value="1"/>
</dbReference>
<dbReference type="CDD" id="cd00392">
    <property type="entry name" value="Ribosomal_L13"/>
    <property type="match status" value="1"/>
</dbReference>
<dbReference type="SUPFAM" id="SSF52161">
    <property type="entry name" value="Ribosomal protein L13"/>
    <property type="match status" value="1"/>
</dbReference>
<feature type="compositionally biased region" description="Basic and acidic residues" evidence="7">
    <location>
        <begin position="471"/>
        <end position="503"/>
    </location>
</feature>
<dbReference type="GO" id="GO:0005762">
    <property type="term" value="C:mitochondrial large ribosomal subunit"/>
    <property type="evidence" value="ECO:0007669"/>
    <property type="project" value="TreeGrafter"/>
</dbReference>
<dbReference type="EMBL" id="CAJVPS010000629">
    <property type="protein sequence ID" value="CAG8499616.1"/>
    <property type="molecule type" value="Genomic_DNA"/>
</dbReference>
<evidence type="ECO:0000256" key="7">
    <source>
        <dbReference type="SAM" id="MobiDB-lite"/>
    </source>
</evidence>
<dbReference type="Gene3D" id="3.90.1180.10">
    <property type="entry name" value="Ribosomal protein L13"/>
    <property type="match status" value="1"/>
</dbReference>
<dbReference type="HAMAP" id="MF_01366">
    <property type="entry name" value="Ribosomal_uL13"/>
    <property type="match status" value="1"/>
</dbReference>
<dbReference type="GO" id="GO:0003729">
    <property type="term" value="F:mRNA binding"/>
    <property type="evidence" value="ECO:0007669"/>
    <property type="project" value="TreeGrafter"/>
</dbReference>
<feature type="active site" description="Proton donor/acceptor" evidence="4">
    <location>
        <position position="123"/>
    </location>
</feature>
<keyword evidence="9" id="KW-1185">Reference proteome</keyword>
<dbReference type="AlphaFoldDB" id="A0A9N8ZL91"/>
<dbReference type="InterPro" id="IPR005822">
    <property type="entry name" value="Ribosomal_uL13"/>
</dbReference>
<feature type="compositionally biased region" description="Polar residues" evidence="7">
    <location>
        <begin position="406"/>
        <end position="415"/>
    </location>
</feature>
<keyword evidence="3 6" id="KW-0687">Ribonucleoprotein</keyword>
<dbReference type="PANTHER" id="PTHR11545">
    <property type="entry name" value="RIBOSOMAL PROTEIN L13"/>
    <property type="match status" value="1"/>
</dbReference>
<comment type="similarity">
    <text evidence="1 6">Belongs to the universal ribosomal protein uL13 family.</text>
</comment>